<evidence type="ECO:0000313" key="2">
    <source>
        <dbReference type="Proteomes" id="UP000004295"/>
    </source>
</evidence>
<gene>
    <name evidence="1" type="ORF">POREN0001_1377</name>
</gene>
<evidence type="ECO:0000313" key="1">
    <source>
        <dbReference type="EMBL" id="EEN83744.1"/>
    </source>
</evidence>
<dbReference type="Proteomes" id="UP000004295">
    <property type="component" value="Unassembled WGS sequence"/>
</dbReference>
<reference evidence="1 2" key="1">
    <citation type="submission" date="2009-04" db="EMBL/GenBank/DDBJ databases">
        <authorList>
            <person name="Sebastian Y."/>
            <person name="Madupu R."/>
            <person name="Durkin A.S."/>
            <person name="Torralba M."/>
            <person name="Methe B."/>
            <person name="Sutton G.G."/>
            <person name="Strausberg R.L."/>
            <person name="Nelson K.E."/>
        </authorList>
    </citation>
    <scope>NUCLEOTIDE SEQUENCE [LARGE SCALE GENOMIC DNA]</scope>
    <source>
        <strain evidence="2">ATCC 35406 / DSM 24491 / JCM 8526 / CCUG 16442 / BCRC 14492 / NCTC 13058 / HG 370</strain>
    </source>
</reference>
<keyword evidence="2" id="KW-1185">Reference proteome</keyword>
<sequence length="44" mass="4877">MNKEPEGGEDMVSSSPFIRFLAKPSLWAEYTIFASAEPKNNGTE</sequence>
<protein>
    <submittedName>
        <fullName evidence="1">Uncharacterized protein</fullName>
    </submittedName>
</protein>
<organism evidence="1 2">
    <name type="scientific">Porphyromonas endodontalis (strain ATCC 35406 / DSM 24491 / JCM 8526 / CCUG 16442 / BCRC 14492 / NCTC 13058 / HG 370)</name>
    <name type="common">Bacteroides endodontalis</name>
    <dbReference type="NCBI Taxonomy" id="553175"/>
    <lineage>
        <taxon>Bacteria</taxon>
        <taxon>Pseudomonadati</taxon>
        <taxon>Bacteroidota</taxon>
        <taxon>Bacteroidia</taxon>
        <taxon>Bacteroidales</taxon>
        <taxon>Porphyromonadaceae</taxon>
        <taxon>Porphyromonas</taxon>
    </lineage>
</organism>
<name>C3J8D2_POREA</name>
<dbReference type="EMBL" id="ACNN01000005">
    <property type="protein sequence ID" value="EEN83744.1"/>
    <property type="molecule type" value="Genomic_DNA"/>
</dbReference>
<dbReference type="AlphaFoldDB" id="C3J8D2"/>
<proteinExistence type="predicted"/>
<comment type="caution">
    <text evidence="1">The sequence shown here is derived from an EMBL/GenBank/DDBJ whole genome shotgun (WGS) entry which is preliminary data.</text>
</comment>
<accession>C3J8D2</accession>